<evidence type="ECO:0000313" key="1">
    <source>
        <dbReference type="EMBL" id="CAD5926752.1"/>
    </source>
</evidence>
<proteinExistence type="predicted"/>
<accession>A0A9W4G449</accession>
<evidence type="ECO:0000313" key="2">
    <source>
        <dbReference type="Proteomes" id="UP001153719"/>
    </source>
</evidence>
<reference evidence="1" key="1">
    <citation type="submission" date="2020-09" db="EMBL/GenBank/DDBJ databases">
        <authorList>
            <person name="Blom J."/>
        </authorList>
    </citation>
    <scope>NUCLEOTIDE SEQUENCE</scope>
    <source>
        <strain evidence="1">No.713</strain>
    </source>
</reference>
<dbReference type="RefSeq" id="WP_254173158.1">
    <property type="nucleotide sequence ID" value="NZ_LR882967.1"/>
</dbReference>
<dbReference type="InterPro" id="IPR036614">
    <property type="entry name" value="RusA-like_sf"/>
</dbReference>
<dbReference type="KEGG" id="ppsu:NO713_01023"/>
<gene>
    <name evidence="1" type="ORF">NO713_01023</name>
</gene>
<dbReference type="GO" id="GO:0000287">
    <property type="term" value="F:magnesium ion binding"/>
    <property type="evidence" value="ECO:0007669"/>
    <property type="project" value="InterPro"/>
</dbReference>
<dbReference type="AlphaFoldDB" id="A0A9W4G449"/>
<protein>
    <submittedName>
        <fullName evidence="1">Uncharacterized protein</fullName>
    </submittedName>
</protein>
<sequence>MMFESPNQVVSSTLISPELSAEFFYAVDARIWLPGKCYSKLRPRTNFKTKTIHLDANYKRWKTCTQLAIKRSITHWQNLEYAPEFNPNSIQTNLSCYHQFPLSSAEIRVLFVGNHAGDPDNRYAALLDVLVGIAIANDTVTYAPHGKYESQNFKSNGVLLVIQPTQRQTFDWHQIPTWL</sequence>
<dbReference type="GO" id="GO:0006310">
    <property type="term" value="P:DNA recombination"/>
    <property type="evidence" value="ECO:0007669"/>
    <property type="project" value="InterPro"/>
</dbReference>
<keyword evidence="2" id="KW-1185">Reference proteome</keyword>
<dbReference type="Proteomes" id="UP001153719">
    <property type="component" value="Chromosome"/>
</dbReference>
<dbReference type="SUPFAM" id="SSF103084">
    <property type="entry name" value="Holliday junction resolvase RusA"/>
    <property type="match status" value="1"/>
</dbReference>
<dbReference type="EMBL" id="LR882967">
    <property type="protein sequence ID" value="CAD5926752.1"/>
    <property type="molecule type" value="Genomic_DNA"/>
</dbReference>
<dbReference type="GO" id="GO:0006281">
    <property type="term" value="P:DNA repair"/>
    <property type="evidence" value="ECO:0007669"/>
    <property type="project" value="InterPro"/>
</dbReference>
<name>A0A9W4G449_9CYAN</name>
<organism evidence="1 2">
    <name type="scientific">Planktothrix pseudagardhii</name>
    <dbReference type="NCBI Taxonomy" id="132604"/>
    <lineage>
        <taxon>Bacteria</taxon>
        <taxon>Bacillati</taxon>
        <taxon>Cyanobacteriota</taxon>
        <taxon>Cyanophyceae</taxon>
        <taxon>Oscillatoriophycideae</taxon>
        <taxon>Oscillatoriales</taxon>
        <taxon>Microcoleaceae</taxon>
        <taxon>Planktothrix</taxon>
    </lineage>
</organism>